<dbReference type="Pfam" id="PF19420">
    <property type="entry name" value="DDAH_eukar"/>
    <property type="match status" value="1"/>
</dbReference>
<dbReference type="EMBL" id="JBHSWI010000001">
    <property type="protein sequence ID" value="MFC6644391.1"/>
    <property type="molecule type" value="Genomic_DNA"/>
</dbReference>
<reference evidence="2" key="1">
    <citation type="journal article" date="2019" name="Int. J. Syst. Evol. Microbiol.">
        <title>The Global Catalogue of Microorganisms (GCM) 10K type strain sequencing project: providing services to taxonomists for standard genome sequencing and annotation.</title>
        <authorList>
            <consortium name="The Broad Institute Genomics Platform"/>
            <consortium name="The Broad Institute Genome Sequencing Center for Infectious Disease"/>
            <person name="Wu L."/>
            <person name="Ma J."/>
        </authorList>
    </citation>
    <scope>NUCLEOTIDE SEQUENCE [LARGE SCALE GENOMIC DNA]</scope>
    <source>
        <strain evidence="2">CGMCC 1.16026</strain>
    </source>
</reference>
<comment type="caution">
    <text evidence="1">The sequence shown here is derived from an EMBL/GenBank/DDBJ whole genome shotgun (WGS) entry which is preliminary data.</text>
</comment>
<proteinExistence type="predicted"/>
<dbReference type="Gene3D" id="3.75.10.10">
    <property type="entry name" value="L-arginine/glycine Amidinotransferase, Chain A"/>
    <property type="match status" value="1"/>
</dbReference>
<protein>
    <submittedName>
        <fullName evidence="1">Dimethylarginine dimethylaminohydrolase family protein</fullName>
    </submittedName>
</protein>
<keyword evidence="2" id="KW-1185">Reference proteome</keyword>
<evidence type="ECO:0000313" key="1">
    <source>
        <dbReference type="EMBL" id="MFC6644391.1"/>
    </source>
</evidence>
<evidence type="ECO:0000313" key="2">
    <source>
        <dbReference type="Proteomes" id="UP001596391"/>
    </source>
</evidence>
<name>A0ABW1Z5G7_9BACT</name>
<accession>A0ABW1Z5G7</accession>
<sequence length="298" mass="32795">MSTSITVTPVADSFLASPQLKRPTFLMCPPEFYNLEYAINPWMAGNVHNTNRDLAFAQWKGIHNVLRGVADVRLLHPEAGCPDMVFLGHGALVHHGIAAVSSFSPAQRQAESKYLRQWLIGQGFLLWDTPQQTAFEGEGDVTFNAEGTELWAAHGVRTCRGAHHHVADAWNVPVHSLHLVDPRFYHLDTCFTPLTDGYVLYYPGAFDSASRAEIEQQFPAEKRIAVSEADATRMACCALNIGRSIFTGEVSKDLAKRLFDAGFDVVQLELSEFIKGGGGAKSLALRLSDLPFTHGKLS</sequence>
<gene>
    <name evidence="1" type="ORF">ACFQBQ_02040</name>
</gene>
<dbReference type="RefSeq" id="WP_263372325.1">
    <property type="nucleotide sequence ID" value="NZ_JAGSYD010000004.1"/>
</dbReference>
<organism evidence="1 2">
    <name type="scientific">Granulicella cerasi</name>
    <dbReference type="NCBI Taxonomy" id="741063"/>
    <lineage>
        <taxon>Bacteria</taxon>
        <taxon>Pseudomonadati</taxon>
        <taxon>Acidobacteriota</taxon>
        <taxon>Terriglobia</taxon>
        <taxon>Terriglobales</taxon>
        <taxon>Acidobacteriaceae</taxon>
        <taxon>Granulicella</taxon>
    </lineage>
</organism>
<dbReference type="Proteomes" id="UP001596391">
    <property type="component" value="Unassembled WGS sequence"/>
</dbReference>
<dbReference type="SUPFAM" id="SSF55909">
    <property type="entry name" value="Pentein"/>
    <property type="match status" value="1"/>
</dbReference>